<dbReference type="Pfam" id="PF03796">
    <property type="entry name" value="DnaB_C"/>
    <property type="match status" value="1"/>
</dbReference>
<dbReference type="Proteomes" id="UP001248134">
    <property type="component" value="Unassembled WGS sequence"/>
</dbReference>
<evidence type="ECO:0000313" key="2">
    <source>
        <dbReference type="EMBL" id="MDR4328913.1"/>
    </source>
</evidence>
<keyword evidence="2" id="KW-0378">Hydrolase</keyword>
<dbReference type="EMBL" id="VLYX01000043">
    <property type="protein sequence ID" value="MDR4328913.1"/>
    <property type="molecule type" value="Genomic_DNA"/>
</dbReference>
<dbReference type="AlphaFoldDB" id="A0AAJ1Z2M6"/>
<dbReference type="GO" id="GO:0006260">
    <property type="term" value="P:DNA replication"/>
    <property type="evidence" value="ECO:0007669"/>
    <property type="project" value="InterPro"/>
</dbReference>
<accession>A0AAJ1Z2M6</accession>
<dbReference type="PROSITE" id="PS51199">
    <property type="entry name" value="SF4_HELICASE"/>
    <property type="match status" value="1"/>
</dbReference>
<dbReference type="GO" id="GO:0003678">
    <property type="term" value="F:DNA helicase activity"/>
    <property type="evidence" value="ECO:0007669"/>
    <property type="project" value="InterPro"/>
</dbReference>
<organism evidence="2 3">
    <name type="scientific">Bacillus pseudomycoides</name>
    <dbReference type="NCBI Taxonomy" id="64104"/>
    <lineage>
        <taxon>Bacteria</taxon>
        <taxon>Bacillati</taxon>
        <taxon>Bacillota</taxon>
        <taxon>Bacilli</taxon>
        <taxon>Bacillales</taxon>
        <taxon>Bacillaceae</taxon>
        <taxon>Bacillus</taxon>
        <taxon>Bacillus cereus group</taxon>
    </lineage>
</organism>
<keyword evidence="2" id="KW-0347">Helicase</keyword>
<proteinExistence type="predicted"/>
<dbReference type="GO" id="GO:0005829">
    <property type="term" value="C:cytosol"/>
    <property type="evidence" value="ECO:0007669"/>
    <property type="project" value="TreeGrafter"/>
</dbReference>
<keyword evidence="2" id="KW-0067">ATP-binding</keyword>
<dbReference type="GO" id="GO:0005524">
    <property type="term" value="F:ATP binding"/>
    <property type="evidence" value="ECO:0007669"/>
    <property type="project" value="InterPro"/>
</dbReference>
<keyword evidence="2" id="KW-0547">Nucleotide-binding</keyword>
<comment type="caution">
    <text evidence="2">The sequence shown here is derived from an EMBL/GenBank/DDBJ whole genome shotgun (WGS) entry which is preliminary data.</text>
</comment>
<dbReference type="Gene3D" id="3.40.50.300">
    <property type="entry name" value="P-loop containing nucleotide triphosphate hydrolases"/>
    <property type="match status" value="1"/>
</dbReference>
<dbReference type="SUPFAM" id="SSF52540">
    <property type="entry name" value="P-loop containing nucleoside triphosphate hydrolases"/>
    <property type="match status" value="1"/>
</dbReference>
<dbReference type="InterPro" id="IPR027417">
    <property type="entry name" value="P-loop_NTPase"/>
</dbReference>
<gene>
    <name evidence="2" type="ORF">FOS08_24355</name>
</gene>
<reference evidence="2" key="1">
    <citation type="submission" date="2019-07" db="EMBL/GenBank/DDBJ databases">
        <title>Phylogenomic Reclassification of ATCC Bacillus Strains and Various Taxa within the Genus Bacillus.</title>
        <authorList>
            <person name="Riojas M.A."/>
            <person name="Frank A.M."/>
            <person name="Fenn S.L."/>
            <person name="King S.P."/>
            <person name="Brower S.M."/>
            <person name="Hazbon M.H."/>
        </authorList>
    </citation>
    <scope>NUCLEOTIDE SEQUENCE</scope>
    <source>
        <strain evidence="2">NR-12239</strain>
    </source>
</reference>
<name>A0AAJ1Z2M6_9BACI</name>
<evidence type="ECO:0000259" key="1">
    <source>
        <dbReference type="PROSITE" id="PS51199"/>
    </source>
</evidence>
<feature type="domain" description="SF4 helicase" evidence="1">
    <location>
        <begin position="1"/>
        <end position="81"/>
    </location>
</feature>
<dbReference type="PANTHER" id="PTHR30153:SF2">
    <property type="entry name" value="REPLICATIVE DNA HELICASE"/>
    <property type="match status" value="1"/>
</dbReference>
<dbReference type="InterPro" id="IPR007694">
    <property type="entry name" value="DNA_helicase_DnaB-like_C"/>
</dbReference>
<protein>
    <submittedName>
        <fullName evidence="2">DNA helicase</fullName>
    </submittedName>
</protein>
<sequence length="81" mass="9541">MSRGVESRQDKRLLWSDLREKGQIEQNAGVIMYRDVYYDKETEYKDITEIQIAKHRNGPVGGMKLRFLKEFGKFVEGLKTD</sequence>
<dbReference type="PANTHER" id="PTHR30153">
    <property type="entry name" value="REPLICATIVE DNA HELICASE DNAB"/>
    <property type="match status" value="1"/>
</dbReference>
<evidence type="ECO:0000313" key="3">
    <source>
        <dbReference type="Proteomes" id="UP001248134"/>
    </source>
</evidence>